<dbReference type="GeneID" id="17306343"/>
<keyword evidence="3" id="KW-0732">Signal</keyword>
<sequence length="935" mass="106417">MLRTTFLLSCLLALALIPGTHTKETSGTGANTEITGLRLEDVVGGMRRVMEKAAHSLRLSELPLQEVARLQEELHASLSRAAASKQRWLEANDLAKYNGLKKEPYLTVPVDLNVVFLGFAGDGHYKLNLAERTLRPWFEHMQQTLPHSFVPSSESSDSSAPQPSHVYFKYHLRVLELHEDVNSVIESLIWDNARPEDPWQEGPAISWTSQDMHQVDIVPVENALTDLVDTLRLNGSYTLFLMNPKLPYPDFNYGYRYGFSQAELDRMHENATLLEQLMGRDKVRPILRMSDQLKEDVHSLHAHIRTIPGHGSTSEEELEEKRRELNKKVEDKSRENVKTRNHEGEIHPETRGAEKLHSRGRPKFKDMRDLSQAWAAIYKQALHDLSYWKRHPAEEVEDADDEELEQAYDKELRTLYGTQKGKQLPPDMMFEVMATRLLQSRSEDDREYIRAVAQDKHVKEDCLVDNWISRHRFAFIDFSSGPFEWGPIVGGKGVRSFRTIPDIISLKEAATDFTAGGQWKDPAYVNKIHRQVREHGIEKLMEEKKMLLVFLNQQCHNDGGKDQGSTCTELRHKLSAVEAFIKTHAKVETESDEETMQHLSFITGGPHEGANISLVQHSMFAKLGSIIQSTQRQLFTPPASAAPAPYAANIHFHVYLITNHNTYKPEGKQHFDYSKFQSELEAFRWEEKNRKKEVDDKVRLPRQKYNFVLHKYSMAEDQALAVAYANALRAAVVATLKVDGRFVATKRMYLDSQVLQKHLQLLHDHLSGSEGAREGGGDGEFGVNKRDIPIFLFSMDAPLPLQFSNWQLVNEGVEILQGTSTNLDNLEVLTFSCSRVVTLQQLHVAVKLSWKKAIADVHRLDFQSALPNVHSALRNARHFRNLARHTQELLLLSSCMHPVHNAPFDWGLVLVTIAAVGCVSIYSFLAPTRTKPKIS</sequence>
<evidence type="ECO:0000313" key="5">
    <source>
        <dbReference type="EMBL" id="EKX49685.1"/>
    </source>
</evidence>
<dbReference type="Proteomes" id="UP000011087">
    <property type="component" value="Unassembled WGS sequence"/>
</dbReference>
<dbReference type="PANTHER" id="PTHR31515">
    <property type="entry name" value="TRANSMEMBRANE PROTEIN-RELATED"/>
    <property type="match status" value="1"/>
</dbReference>
<dbReference type="HOGENOM" id="CLU_014500_0_0_1"/>
<accession>L1JNB8</accession>
<evidence type="ECO:0000313" key="7">
    <source>
        <dbReference type="Proteomes" id="UP000011087"/>
    </source>
</evidence>
<dbReference type="AlphaFoldDB" id="L1JNB8"/>
<feature type="signal peptide" evidence="3">
    <location>
        <begin position="1"/>
        <end position="22"/>
    </location>
</feature>
<feature type="compositionally biased region" description="Basic and acidic residues" evidence="1">
    <location>
        <begin position="319"/>
        <end position="343"/>
    </location>
</feature>
<evidence type="ECO:0000256" key="2">
    <source>
        <dbReference type="SAM" id="Phobius"/>
    </source>
</evidence>
<feature type="domain" description="DUF7906" evidence="4">
    <location>
        <begin position="444"/>
        <end position="503"/>
    </location>
</feature>
<gene>
    <name evidence="5" type="ORF">GUITHDRAFT_162074</name>
</gene>
<organism evidence="5">
    <name type="scientific">Guillardia theta (strain CCMP2712)</name>
    <name type="common">Cryptophyte</name>
    <dbReference type="NCBI Taxonomy" id="905079"/>
    <lineage>
        <taxon>Eukaryota</taxon>
        <taxon>Cryptophyceae</taxon>
        <taxon>Pyrenomonadales</taxon>
        <taxon>Geminigeraceae</taxon>
        <taxon>Guillardia</taxon>
    </lineage>
</organism>
<feature type="chain" id="PRO_5008771556" description="DUF7906 domain-containing protein" evidence="3">
    <location>
        <begin position="23"/>
        <end position="935"/>
    </location>
</feature>
<keyword evidence="7" id="KW-1185">Reference proteome</keyword>
<keyword evidence="2" id="KW-0472">Membrane</keyword>
<dbReference type="Pfam" id="PF25483">
    <property type="entry name" value="DUF7906"/>
    <property type="match status" value="1"/>
</dbReference>
<dbReference type="InterPro" id="IPR057228">
    <property type="entry name" value="DUF7906"/>
</dbReference>
<proteinExistence type="predicted"/>
<dbReference type="PaxDb" id="55529-EKX49685"/>
<dbReference type="EMBL" id="JH992981">
    <property type="protein sequence ID" value="EKX49685.1"/>
    <property type="molecule type" value="Genomic_DNA"/>
</dbReference>
<dbReference type="STRING" id="905079.L1JNB8"/>
<reference evidence="6" key="3">
    <citation type="submission" date="2016-03" db="UniProtKB">
        <authorList>
            <consortium name="EnsemblProtists"/>
        </authorList>
    </citation>
    <scope>IDENTIFICATION</scope>
</reference>
<evidence type="ECO:0000259" key="4">
    <source>
        <dbReference type="Pfam" id="PF25483"/>
    </source>
</evidence>
<dbReference type="EnsemblProtists" id="EKX49685">
    <property type="protein sequence ID" value="EKX49685"/>
    <property type="gene ID" value="GUITHDRAFT_162074"/>
</dbReference>
<evidence type="ECO:0000256" key="3">
    <source>
        <dbReference type="SAM" id="SignalP"/>
    </source>
</evidence>
<reference evidence="7" key="2">
    <citation type="submission" date="2012-11" db="EMBL/GenBank/DDBJ databases">
        <authorList>
            <person name="Kuo A."/>
            <person name="Curtis B.A."/>
            <person name="Tanifuji G."/>
            <person name="Burki F."/>
            <person name="Gruber A."/>
            <person name="Irimia M."/>
            <person name="Maruyama S."/>
            <person name="Arias M.C."/>
            <person name="Ball S.G."/>
            <person name="Gile G.H."/>
            <person name="Hirakawa Y."/>
            <person name="Hopkins J.F."/>
            <person name="Rensing S.A."/>
            <person name="Schmutz J."/>
            <person name="Symeonidi A."/>
            <person name="Elias M."/>
            <person name="Eveleigh R.J."/>
            <person name="Herman E.K."/>
            <person name="Klute M.J."/>
            <person name="Nakayama T."/>
            <person name="Obornik M."/>
            <person name="Reyes-Prieto A."/>
            <person name="Armbrust E.V."/>
            <person name="Aves S.J."/>
            <person name="Beiko R.G."/>
            <person name="Coutinho P."/>
            <person name="Dacks J.B."/>
            <person name="Durnford D.G."/>
            <person name="Fast N.M."/>
            <person name="Green B.R."/>
            <person name="Grisdale C."/>
            <person name="Hempe F."/>
            <person name="Henrissat B."/>
            <person name="Hoppner M.P."/>
            <person name="Ishida K.-I."/>
            <person name="Kim E."/>
            <person name="Koreny L."/>
            <person name="Kroth P.G."/>
            <person name="Liu Y."/>
            <person name="Malik S.-B."/>
            <person name="Maier U.G."/>
            <person name="McRose D."/>
            <person name="Mock T."/>
            <person name="Neilson J.A."/>
            <person name="Onodera N.T."/>
            <person name="Poole A.M."/>
            <person name="Pritham E.J."/>
            <person name="Richards T.A."/>
            <person name="Rocap G."/>
            <person name="Roy S.W."/>
            <person name="Sarai C."/>
            <person name="Schaack S."/>
            <person name="Shirato S."/>
            <person name="Slamovits C.H."/>
            <person name="Spencer D.F."/>
            <person name="Suzuki S."/>
            <person name="Worden A.Z."/>
            <person name="Zauner S."/>
            <person name="Barry K."/>
            <person name="Bell C."/>
            <person name="Bharti A.K."/>
            <person name="Crow J.A."/>
            <person name="Grimwood J."/>
            <person name="Kramer R."/>
            <person name="Lindquist E."/>
            <person name="Lucas S."/>
            <person name="Salamov A."/>
            <person name="McFadden G.I."/>
            <person name="Lane C.E."/>
            <person name="Keeling P.J."/>
            <person name="Gray M.W."/>
            <person name="Grigoriev I.V."/>
            <person name="Archibald J.M."/>
        </authorList>
    </citation>
    <scope>NUCLEOTIDE SEQUENCE</scope>
    <source>
        <strain evidence="7">CCMP2712</strain>
    </source>
</reference>
<protein>
    <recommendedName>
        <fullName evidence="4">DUF7906 domain-containing protein</fullName>
    </recommendedName>
</protein>
<reference evidence="5 7" key="1">
    <citation type="journal article" date="2012" name="Nature">
        <title>Algal genomes reveal evolutionary mosaicism and the fate of nucleomorphs.</title>
        <authorList>
            <consortium name="DOE Joint Genome Institute"/>
            <person name="Curtis B.A."/>
            <person name="Tanifuji G."/>
            <person name="Burki F."/>
            <person name="Gruber A."/>
            <person name="Irimia M."/>
            <person name="Maruyama S."/>
            <person name="Arias M.C."/>
            <person name="Ball S.G."/>
            <person name="Gile G.H."/>
            <person name="Hirakawa Y."/>
            <person name="Hopkins J.F."/>
            <person name="Kuo A."/>
            <person name="Rensing S.A."/>
            <person name="Schmutz J."/>
            <person name="Symeonidi A."/>
            <person name="Elias M."/>
            <person name="Eveleigh R.J."/>
            <person name="Herman E.K."/>
            <person name="Klute M.J."/>
            <person name="Nakayama T."/>
            <person name="Obornik M."/>
            <person name="Reyes-Prieto A."/>
            <person name="Armbrust E.V."/>
            <person name="Aves S.J."/>
            <person name="Beiko R.G."/>
            <person name="Coutinho P."/>
            <person name="Dacks J.B."/>
            <person name="Durnford D.G."/>
            <person name="Fast N.M."/>
            <person name="Green B.R."/>
            <person name="Grisdale C.J."/>
            <person name="Hempel F."/>
            <person name="Henrissat B."/>
            <person name="Hoppner M.P."/>
            <person name="Ishida K."/>
            <person name="Kim E."/>
            <person name="Koreny L."/>
            <person name="Kroth P.G."/>
            <person name="Liu Y."/>
            <person name="Malik S.B."/>
            <person name="Maier U.G."/>
            <person name="McRose D."/>
            <person name="Mock T."/>
            <person name="Neilson J.A."/>
            <person name="Onodera N.T."/>
            <person name="Poole A.M."/>
            <person name="Pritham E.J."/>
            <person name="Richards T.A."/>
            <person name="Rocap G."/>
            <person name="Roy S.W."/>
            <person name="Sarai C."/>
            <person name="Schaack S."/>
            <person name="Shirato S."/>
            <person name="Slamovits C.H."/>
            <person name="Spencer D.F."/>
            <person name="Suzuki S."/>
            <person name="Worden A.Z."/>
            <person name="Zauner S."/>
            <person name="Barry K."/>
            <person name="Bell C."/>
            <person name="Bharti A.K."/>
            <person name="Crow J.A."/>
            <person name="Grimwood J."/>
            <person name="Kramer R."/>
            <person name="Lindquist E."/>
            <person name="Lucas S."/>
            <person name="Salamov A."/>
            <person name="McFadden G.I."/>
            <person name="Lane C.E."/>
            <person name="Keeling P.J."/>
            <person name="Gray M.W."/>
            <person name="Grigoriev I.V."/>
            <person name="Archibald J.M."/>
        </authorList>
    </citation>
    <scope>NUCLEOTIDE SEQUENCE</scope>
    <source>
        <strain evidence="5 7">CCMP2712</strain>
    </source>
</reference>
<dbReference type="eggNOG" id="ENOG502QQIX">
    <property type="taxonomic scope" value="Eukaryota"/>
</dbReference>
<evidence type="ECO:0000256" key="1">
    <source>
        <dbReference type="SAM" id="MobiDB-lite"/>
    </source>
</evidence>
<keyword evidence="2" id="KW-0812">Transmembrane</keyword>
<keyword evidence="2" id="KW-1133">Transmembrane helix</keyword>
<name>L1JNB8_GUITC</name>
<feature type="transmembrane region" description="Helical" evidence="2">
    <location>
        <begin position="906"/>
        <end position="925"/>
    </location>
</feature>
<dbReference type="OMA" id="IHCTKER"/>
<feature type="region of interest" description="Disordered" evidence="1">
    <location>
        <begin position="305"/>
        <end position="343"/>
    </location>
</feature>
<dbReference type="OrthoDB" id="16573at2759"/>
<dbReference type="PANTHER" id="PTHR31515:SF2">
    <property type="entry name" value="TRANSMEMBRANE PROTEIN"/>
    <property type="match status" value="1"/>
</dbReference>
<dbReference type="RefSeq" id="XP_005836665.1">
    <property type="nucleotide sequence ID" value="XM_005836608.1"/>
</dbReference>
<evidence type="ECO:0000313" key="6">
    <source>
        <dbReference type="EnsemblProtists" id="EKX49685"/>
    </source>
</evidence>
<dbReference type="KEGG" id="gtt:GUITHDRAFT_162074"/>